<keyword evidence="6 10" id="KW-0949">S-adenosyl-L-methionine</keyword>
<evidence type="ECO:0000259" key="11">
    <source>
        <dbReference type="Pfam" id="PF01170"/>
    </source>
</evidence>
<dbReference type="EMBL" id="MU006582">
    <property type="protein sequence ID" value="KAF2745453.1"/>
    <property type="molecule type" value="Genomic_DNA"/>
</dbReference>
<evidence type="ECO:0000256" key="3">
    <source>
        <dbReference type="ARBA" id="ARBA00022555"/>
    </source>
</evidence>
<dbReference type="Gene3D" id="3.40.50.150">
    <property type="entry name" value="Vaccinia Virus protein VP39"/>
    <property type="match status" value="1"/>
</dbReference>
<evidence type="ECO:0000256" key="9">
    <source>
        <dbReference type="ARBA" id="ARBA00066937"/>
    </source>
</evidence>
<comment type="similarity">
    <text evidence="10">Belongs to the class I-like SAM-binding methyltransferase superfamily. TRM11 methyltransferase family.</text>
</comment>
<proteinExistence type="inferred from homology"/>
<dbReference type="InterPro" id="IPR016691">
    <property type="entry name" value="TRMT11"/>
</dbReference>
<sequence>MPQYLVRLAQVHESFRKAELLALAEIAGVDIDVVDYRGDSPFCIVNLPSDEAARNVISRSLLSLGIHELWGQGPTYEALHESVRKTSGHLWAGYKDCSFRFTVDCFQGTRTTPEQRKIIESFSYLAFEGPIRMKNPDASFQIFEHYDFKAPAPKYFYLGRTIAESGRHAKSTYDLKKRHYISTTSMDAELALVTANIALAAPGKIFYDPFMGTGGFPLAAAHFGAFACGSDIDGRSIRGTGGSARKGQTGKKDVAGNFKQYGLEAQYLGAFVSDLTNTPLRLPSLGAGSHAGYLDGIICDPPYGVREGLKVLGAREKLDETERANHQERYKEAAYIPPKRPYSFMAMLDDILAFAARTLVEGGRLSMWMPTANDEDVELIIPANPYLELVSVCVQPFNKWSRRLLTYRRLPESEVPADLTATATREYETGVNADDLNAFRRKYFRGFNGMDNQ</sequence>
<dbReference type="GO" id="GO:0032259">
    <property type="term" value="P:methylation"/>
    <property type="evidence" value="ECO:0007669"/>
    <property type="project" value="UniProtKB-UniRule"/>
</dbReference>
<dbReference type="PROSITE" id="PS00092">
    <property type="entry name" value="N6_MTASE"/>
    <property type="match status" value="1"/>
</dbReference>
<evidence type="ECO:0000256" key="7">
    <source>
        <dbReference type="ARBA" id="ARBA00022694"/>
    </source>
</evidence>
<dbReference type="PROSITE" id="PS51627">
    <property type="entry name" value="SAM_MT_TRM11"/>
    <property type="match status" value="1"/>
</dbReference>
<evidence type="ECO:0000259" key="12">
    <source>
        <dbReference type="Pfam" id="PF25904"/>
    </source>
</evidence>
<evidence type="ECO:0000313" key="13">
    <source>
        <dbReference type="EMBL" id="KAF2745453.1"/>
    </source>
</evidence>
<dbReference type="GO" id="GO:0160102">
    <property type="term" value="F:tRNA (guanine(10)-N2)-methyltransferase activity"/>
    <property type="evidence" value="ECO:0007669"/>
    <property type="project" value="UniProtKB-EC"/>
</dbReference>
<evidence type="ECO:0000256" key="2">
    <source>
        <dbReference type="ARBA" id="ARBA00022490"/>
    </source>
</evidence>
<keyword evidence="2" id="KW-0963">Cytoplasm</keyword>
<evidence type="ECO:0000256" key="5">
    <source>
        <dbReference type="ARBA" id="ARBA00022679"/>
    </source>
</evidence>
<dbReference type="PANTHER" id="PTHR13370:SF3">
    <property type="entry name" value="TRNA (GUANINE(10)-N2)-METHYLTRANSFERASE HOMOLOG"/>
    <property type="match status" value="1"/>
</dbReference>
<dbReference type="OrthoDB" id="296065at2759"/>
<feature type="domain" description="tRNA (guanine(10)-N(2))-methyltransferase TRMT11 N-terminal" evidence="12">
    <location>
        <begin position="3"/>
        <end position="167"/>
    </location>
</feature>
<dbReference type="AlphaFoldDB" id="A0A6A6V5V2"/>
<dbReference type="Pfam" id="PF25904">
    <property type="entry name" value="Tmrp11_N"/>
    <property type="match status" value="1"/>
</dbReference>
<gene>
    <name evidence="13" type="ORF">M011DRAFT_136963</name>
</gene>
<dbReference type="Pfam" id="PF01170">
    <property type="entry name" value="UPF0020"/>
    <property type="match status" value="1"/>
</dbReference>
<dbReference type="InterPro" id="IPR002052">
    <property type="entry name" value="DNA_methylase_N6_adenine_CS"/>
</dbReference>
<dbReference type="GO" id="GO:0005737">
    <property type="term" value="C:cytoplasm"/>
    <property type="evidence" value="ECO:0007669"/>
    <property type="project" value="UniProtKB-SubCell"/>
</dbReference>
<evidence type="ECO:0000256" key="6">
    <source>
        <dbReference type="ARBA" id="ARBA00022691"/>
    </source>
</evidence>
<evidence type="ECO:0000256" key="4">
    <source>
        <dbReference type="ARBA" id="ARBA00022603"/>
    </source>
</evidence>
<keyword evidence="5 10" id="KW-0808">Transferase</keyword>
<feature type="domain" description="Ribosomal RNA large subunit methyltransferase K/L-like methyltransferase" evidence="11">
    <location>
        <begin position="177"/>
        <end position="307"/>
    </location>
</feature>
<dbReference type="SUPFAM" id="SSF53335">
    <property type="entry name" value="S-adenosyl-L-methionine-dependent methyltransferases"/>
    <property type="match status" value="1"/>
</dbReference>
<dbReference type="InterPro" id="IPR000241">
    <property type="entry name" value="RlmKL-like_Mtase"/>
</dbReference>
<comment type="subcellular location">
    <subcellularLocation>
        <location evidence="1">Cytoplasm</location>
    </subcellularLocation>
</comment>
<dbReference type="PIRSF" id="PIRSF017259">
    <property type="entry name" value="tRNA_mtfrase_TRM11"/>
    <property type="match status" value="1"/>
</dbReference>
<dbReference type="InterPro" id="IPR029063">
    <property type="entry name" value="SAM-dependent_MTases_sf"/>
</dbReference>
<dbReference type="GO" id="GO:0008033">
    <property type="term" value="P:tRNA processing"/>
    <property type="evidence" value="ECO:0007669"/>
    <property type="project" value="UniProtKB-UniRule"/>
</dbReference>
<evidence type="ECO:0000256" key="1">
    <source>
        <dbReference type="ARBA" id="ARBA00004496"/>
    </source>
</evidence>
<keyword evidence="7 10" id="KW-0819">tRNA processing</keyword>
<keyword evidence="4 10" id="KW-0489">Methyltransferase</keyword>
<evidence type="ECO:0000256" key="8">
    <source>
        <dbReference type="ARBA" id="ARBA00022884"/>
    </source>
</evidence>
<keyword evidence="8 10" id="KW-0694">RNA-binding</keyword>
<keyword evidence="14" id="KW-1185">Reference proteome</keyword>
<organism evidence="13 14">
    <name type="scientific">Sporormia fimetaria CBS 119925</name>
    <dbReference type="NCBI Taxonomy" id="1340428"/>
    <lineage>
        <taxon>Eukaryota</taxon>
        <taxon>Fungi</taxon>
        <taxon>Dikarya</taxon>
        <taxon>Ascomycota</taxon>
        <taxon>Pezizomycotina</taxon>
        <taxon>Dothideomycetes</taxon>
        <taxon>Pleosporomycetidae</taxon>
        <taxon>Pleosporales</taxon>
        <taxon>Sporormiaceae</taxon>
        <taxon>Sporormia</taxon>
    </lineage>
</organism>
<reference evidence="13" key="1">
    <citation type="journal article" date="2020" name="Stud. Mycol.">
        <title>101 Dothideomycetes genomes: a test case for predicting lifestyles and emergence of pathogens.</title>
        <authorList>
            <person name="Haridas S."/>
            <person name="Albert R."/>
            <person name="Binder M."/>
            <person name="Bloem J."/>
            <person name="Labutti K."/>
            <person name="Salamov A."/>
            <person name="Andreopoulos B."/>
            <person name="Baker S."/>
            <person name="Barry K."/>
            <person name="Bills G."/>
            <person name="Bluhm B."/>
            <person name="Cannon C."/>
            <person name="Castanera R."/>
            <person name="Culley D."/>
            <person name="Daum C."/>
            <person name="Ezra D."/>
            <person name="Gonzalez J."/>
            <person name="Henrissat B."/>
            <person name="Kuo A."/>
            <person name="Liang C."/>
            <person name="Lipzen A."/>
            <person name="Lutzoni F."/>
            <person name="Magnuson J."/>
            <person name="Mondo S."/>
            <person name="Nolan M."/>
            <person name="Ohm R."/>
            <person name="Pangilinan J."/>
            <person name="Park H.-J."/>
            <person name="Ramirez L."/>
            <person name="Alfaro M."/>
            <person name="Sun H."/>
            <person name="Tritt A."/>
            <person name="Yoshinaga Y."/>
            <person name="Zwiers L.-H."/>
            <person name="Turgeon B."/>
            <person name="Goodwin S."/>
            <person name="Spatafora J."/>
            <person name="Crous P."/>
            <person name="Grigoriev I."/>
        </authorList>
    </citation>
    <scope>NUCLEOTIDE SEQUENCE</scope>
    <source>
        <strain evidence="13">CBS 119925</strain>
    </source>
</reference>
<dbReference type="InterPro" id="IPR059073">
    <property type="entry name" value="TRMT11_N"/>
</dbReference>
<dbReference type="GO" id="GO:0043527">
    <property type="term" value="C:tRNA methyltransferase complex"/>
    <property type="evidence" value="ECO:0007669"/>
    <property type="project" value="UniProtKB-ARBA"/>
</dbReference>
<protein>
    <recommendedName>
        <fullName evidence="9">tRNA (guanine(10)-N(2))-methyltransferase</fullName>
        <ecNumber evidence="9">2.1.1.214</ecNumber>
    </recommendedName>
</protein>
<dbReference type="Proteomes" id="UP000799440">
    <property type="component" value="Unassembled WGS sequence"/>
</dbReference>
<name>A0A6A6V5V2_9PLEO</name>
<dbReference type="GO" id="GO:0000049">
    <property type="term" value="F:tRNA binding"/>
    <property type="evidence" value="ECO:0007669"/>
    <property type="project" value="UniProtKB-UniRule"/>
</dbReference>
<dbReference type="EC" id="2.1.1.214" evidence="9"/>
<dbReference type="PANTHER" id="PTHR13370">
    <property type="entry name" value="RNA METHYLASE-RELATED"/>
    <property type="match status" value="1"/>
</dbReference>
<keyword evidence="3 10" id="KW-0820">tRNA-binding</keyword>
<evidence type="ECO:0000313" key="14">
    <source>
        <dbReference type="Proteomes" id="UP000799440"/>
    </source>
</evidence>
<evidence type="ECO:0000256" key="10">
    <source>
        <dbReference type="PROSITE-ProRule" id="PRU00959"/>
    </source>
</evidence>
<accession>A0A6A6V5V2</accession>